<evidence type="ECO:0000313" key="2">
    <source>
        <dbReference type="EMBL" id="GMM54921.1"/>
    </source>
</evidence>
<sequence length="369" mass="41951">MSEEEFSQFISERLFTDVKPVMITDLINQFKCGPNKAKKAMYAYYKDTKNVKFQCIIMACYGDDKIKIINDIQNIENPDQLTDCFIYAFNPTESFNPINVPVDQYDYLLFKNPNKVNIELEVQNQTQTQKPAVRSKTIEIKSSGQSSPAAAPSKRAKTVPEEMAPKKETKKKDMGLKSTALLARMRKERADKEAQRLEELRKRKQEENAKKEEKIKSDPKRKAQMNELNQLFVNDEDLDDDDMMEIDTPIKIDSSAVESSSPKKPQVKKGVPATQTELEEILDTTAEESLLELSQEPSTTKTTEPVEEVTTYMDKDGYMVTKKNVVAAEKPKSNKRAPVSSLMNTSAKLAKKAQGRKKQGSIESFFKRS</sequence>
<dbReference type="AlphaFoldDB" id="A0AAV5RUQ1"/>
<feature type="region of interest" description="Disordered" evidence="1">
    <location>
        <begin position="188"/>
        <end position="224"/>
    </location>
</feature>
<keyword evidence="3" id="KW-1185">Reference proteome</keyword>
<accession>A0AAV5RUQ1</accession>
<reference evidence="2 3" key="1">
    <citation type="journal article" date="2023" name="Elife">
        <title>Identification of key yeast species and microbe-microbe interactions impacting larval growth of Drosophila in the wild.</title>
        <authorList>
            <person name="Mure A."/>
            <person name="Sugiura Y."/>
            <person name="Maeda R."/>
            <person name="Honda K."/>
            <person name="Sakurai N."/>
            <person name="Takahashi Y."/>
            <person name="Watada M."/>
            <person name="Katoh T."/>
            <person name="Gotoh A."/>
            <person name="Gotoh Y."/>
            <person name="Taniguchi I."/>
            <person name="Nakamura K."/>
            <person name="Hayashi T."/>
            <person name="Katayama T."/>
            <person name="Uemura T."/>
            <person name="Hattori Y."/>
        </authorList>
    </citation>
    <scope>NUCLEOTIDE SEQUENCE [LARGE SCALE GENOMIC DNA]</scope>
    <source>
        <strain evidence="2 3">KH-74</strain>
    </source>
</reference>
<feature type="region of interest" description="Disordered" evidence="1">
    <location>
        <begin position="328"/>
        <end position="369"/>
    </location>
</feature>
<gene>
    <name evidence="2" type="ORF">DAKH74_015370</name>
</gene>
<evidence type="ECO:0000313" key="3">
    <source>
        <dbReference type="Proteomes" id="UP001377567"/>
    </source>
</evidence>
<dbReference type="EMBL" id="BTGD01000003">
    <property type="protein sequence ID" value="GMM54921.1"/>
    <property type="molecule type" value="Genomic_DNA"/>
</dbReference>
<protein>
    <submittedName>
        <fullName evidence="2">DNA polymerase delta subunit</fullName>
    </submittedName>
</protein>
<feature type="region of interest" description="Disordered" evidence="1">
    <location>
        <begin position="249"/>
        <end position="274"/>
    </location>
</feature>
<feature type="compositionally biased region" description="Basic residues" evidence="1">
    <location>
        <begin position="349"/>
        <end position="359"/>
    </location>
</feature>
<feature type="region of interest" description="Disordered" evidence="1">
    <location>
        <begin position="123"/>
        <end position="174"/>
    </location>
</feature>
<feature type="compositionally biased region" description="Basic and acidic residues" evidence="1">
    <location>
        <begin position="158"/>
        <end position="174"/>
    </location>
</feature>
<evidence type="ECO:0000256" key="1">
    <source>
        <dbReference type="SAM" id="MobiDB-lite"/>
    </source>
</evidence>
<feature type="compositionally biased region" description="Basic and acidic residues" evidence="1">
    <location>
        <begin position="188"/>
        <end position="221"/>
    </location>
</feature>
<dbReference type="Proteomes" id="UP001377567">
    <property type="component" value="Unassembled WGS sequence"/>
</dbReference>
<name>A0AAV5RUQ1_MAUHU</name>
<comment type="caution">
    <text evidence="2">The sequence shown here is derived from an EMBL/GenBank/DDBJ whole genome shotgun (WGS) entry which is preliminary data.</text>
</comment>
<organism evidence="2 3">
    <name type="scientific">Maudiozyma humilis</name>
    <name type="common">Sour dough yeast</name>
    <name type="synonym">Kazachstania humilis</name>
    <dbReference type="NCBI Taxonomy" id="51915"/>
    <lineage>
        <taxon>Eukaryota</taxon>
        <taxon>Fungi</taxon>
        <taxon>Dikarya</taxon>
        <taxon>Ascomycota</taxon>
        <taxon>Saccharomycotina</taxon>
        <taxon>Saccharomycetes</taxon>
        <taxon>Saccharomycetales</taxon>
        <taxon>Saccharomycetaceae</taxon>
        <taxon>Maudiozyma</taxon>
    </lineage>
</organism>
<proteinExistence type="predicted"/>